<evidence type="ECO:0000256" key="3">
    <source>
        <dbReference type="ARBA" id="ARBA00023002"/>
    </source>
</evidence>
<organism evidence="8 9">
    <name type="scientific">Melghirimyces thermohalophilus</name>
    <dbReference type="NCBI Taxonomy" id="1236220"/>
    <lineage>
        <taxon>Bacteria</taxon>
        <taxon>Bacillati</taxon>
        <taxon>Bacillota</taxon>
        <taxon>Bacilli</taxon>
        <taxon>Bacillales</taxon>
        <taxon>Thermoactinomycetaceae</taxon>
        <taxon>Melghirimyces</taxon>
    </lineage>
</organism>
<keyword evidence="8" id="KW-0413">Isomerase</keyword>
<evidence type="ECO:0000313" key="9">
    <source>
        <dbReference type="Proteomes" id="UP000199387"/>
    </source>
</evidence>
<keyword evidence="9" id="KW-1185">Reference proteome</keyword>
<dbReference type="RefSeq" id="WP_176758008.1">
    <property type="nucleotide sequence ID" value="NZ_FMZA01000022.1"/>
</dbReference>
<keyword evidence="6" id="KW-0812">Transmembrane</keyword>
<feature type="transmembrane region" description="Helical" evidence="6">
    <location>
        <begin position="21"/>
        <end position="44"/>
    </location>
</feature>
<feature type="domain" description="Thioredoxin-like fold" evidence="7">
    <location>
        <begin position="72"/>
        <end position="234"/>
    </location>
</feature>
<evidence type="ECO:0000259" key="7">
    <source>
        <dbReference type="Pfam" id="PF13462"/>
    </source>
</evidence>
<evidence type="ECO:0000256" key="6">
    <source>
        <dbReference type="SAM" id="Phobius"/>
    </source>
</evidence>
<dbReference type="Proteomes" id="UP000199387">
    <property type="component" value="Unassembled WGS sequence"/>
</dbReference>
<keyword evidence="5" id="KW-0676">Redox-active center</keyword>
<dbReference type="PANTHER" id="PTHR13887">
    <property type="entry name" value="GLUTATHIONE S-TRANSFERASE KAPPA"/>
    <property type="match status" value="1"/>
</dbReference>
<accession>A0A1G6QK70</accession>
<evidence type="ECO:0000256" key="1">
    <source>
        <dbReference type="ARBA" id="ARBA00005791"/>
    </source>
</evidence>
<comment type="similarity">
    <text evidence="1">Belongs to the thioredoxin family. DsbA subfamily.</text>
</comment>
<evidence type="ECO:0000256" key="2">
    <source>
        <dbReference type="ARBA" id="ARBA00022729"/>
    </source>
</evidence>
<gene>
    <name evidence="8" type="ORF">SAMN04488112_12220</name>
</gene>
<evidence type="ECO:0000256" key="4">
    <source>
        <dbReference type="ARBA" id="ARBA00023157"/>
    </source>
</evidence>
<dbReference type="InterPro" id="IPR012336">
    <property type="entry name" value="Thioredoxin-like_fold"/>
</dbReference>
<dbReference type="STRING" id="1236220.SAMN04488112_12220"/>
<keyword evidence="6" id="KW-1133">Transmembrane helix</keyword>
<reference evidence="8 9" key="1">
    <citation type="submission" date="2016-10" db="EMBL/GenBank/DDBJ databases">
        <authorList>
            <person name="de Groot N.N."/>
        </authorList>
    </citation>
    <scope>NUCLEOTIDE SEQUENCE [LARGE SCALE GENOMIC DNA]</scope>
    <source>
        <strain evidence="8 9">DSM 45514</strain>
    </source>
</reference>
<dbReference type="SUPFAM" id="SSF52833">
    <property type="entry name" value="Thioredoxin-like"/>
    <property type="match status" value="1"/>
</dbReference>
<dbReference type="GO" id="GO:0016491">
    <property type="term" value="F:oxidoreductase activity"/>
    <property type="evidence" value="ECO:0007669"/>
    <property type="project" value="UniProtKB-KW"/>
</dbReference>
<dbReference type="Gene3D" id="3.40.30.10">
    <property type="entry name" value="Glutaredoxin"/>
    <property type="match status" value="1"/>
</dbReference>
<dbReference type="InterPro" id="IPR036249">
    <property type="entry name" value="Thioredoxin-like_sf"/>
</dbReference>
<name>A0A1G6QK70_9BACL</name>
<dbReference type="PANTHER" id="PTHR13887:SF14">
    <property type="entry name" value="DISULFIDE BOND FORMATION PROTEIN D"/>
    <property type="match status" value="1"/>
</dbReference>
<dbReference type="Pfam" id="PF13462">
    <property type="entry name" value="Thioredoxin_4"/>
    <property type="match status" value="1"/>
</dbReference>
<dbReference type="GO" id="GO:0016853">
    <property type="term" value="F:isomerase activity"/>
    <property type="evidence" value="ECO:0007669"/>
    <property type="project" value="UniProtKB-KW"/>
</dbReference>
<evidence type="ECO:0000256" key="5">
    <source>
        <dbReference type="ARBA" id="ARBA00023284"/>
    </source>
</evidence>
<keyword evidence="3" id="KW-0560">Oxidoreductase</keyword>
<sequence>MGKKKKGQNQKQKRKQAQSGSNLQTLTLVTLLVVFLGLGVYAIVDTFTGSENADQAHEQPNAVDEELFAYDQQPVQGDREANVNIVEFGDFKCPVCKEFEREIFPKLKQDYLDNGQAGFYFINNQFIAEDSVTAGIAGEAVYKQDPEAFWKFYDAIYEQQGPEHEHWATKEFLVDLAKKTVPEIDHQKLEQAIEDRKYEDEVRKDKSIATQAGVTSVPVLFINGKPVPTNKTFDYNYIKQMIEEELKKQ</sequence>
<protein>
    <submittedName>
        <fullName evidence="8">Protein-disulfide isomerase</fullName>
    </submittedName>
</protein>
<proteinExistence type="inferred from homology"/>
<dbReference type="AlphaFoldDB" id="A0A1G6QK70"/>
<dbReference type="EMBL" id="FMZA01000022">
    <property type="protein sequence ID" value="SDC92591.1"/>
    <property type="molecule type" value="Genomic_DNA"/>
</dbReference>
<evidence type="ECO:0000313" key="8">
    <source>
        <dbReference type="EMBL" id="SDC92591.1"/>
    </source>
</evidence>
<keyword evidence="2" id="KW-0732">Signal</keyword>
<keyword evidence="4" id="KW-1015">Disulfide bond</keyword>
<keyword evidence="6" id="KW-0472">Membrane</keyword>